<evidence type="ECO:0000256" key="1">
    <source>
        <dbReference type="SAM" id="MobiDB-lite"/>
    </source>
</evidence>
<sequence length="76" mass="8650">MSGAGVLHRRENDRVPTADPERPLILRHQTNAQSELFGRTCHNCRLPVYIIIACNMYPICTRIASIPSIEEDMEDL</sequence>
<evidence type="ECO:0000313" key="2">
    <source>
        <dbReference type="EMBL" id="EZA61638.1"/>
    </source>
</evidence>
<name>A0A026X0Q5_OOCBI</name>
<dbReference type="EMBL" id="KK107053">
    <property type="protein sequence ID" value="EZA61638.1"/>
    <property type="molecule type" value="Genomic_DNA"/>
</dbReference>
<protein>
    <submittedName>
        <fullName evidence="2">Uncharacterized protein</fullName>
    </submittedName>
</protein>
<organism evidence="2 3">
    <name type="scientific">Ooceraea biroi</name>
    <name type="common">Clonal raider ant</name>
    <name type="synonym">Cerapachys biroi</name>
    <dbReference type="NCBI Taxonomy" id="2015173"/>
    <lineage>
        <taxon>Eukaryota</taxon>
        <taxon>Metazoa</taxon>
        <taxon>Ecdysozoa</taxon>
        <taxon>Arthropoda</taxon>
        <taxon>Hexapoda</taxon>
        <taxon>Insecta</taxon>
        <taxon>Pterygota</taxon>
        <taxon>Neoptera</taxon>
        <taxon>Endopterygota</taxon>
        <taxon>Hymenoptera</taxon>
        <taxon>Apocrita</taxon>
        <taxon>Aculeata</taxon>
        <taxon>Formicoidea</taxon>
        <taxon>Formicidae</taxon>
        <taxon>Dorylinae</taxon>
        <taxon>Ooceraea</taxon>
    </lineage>
</organism>
<reference evidence="2 3" key="1">
    <citation type="journal article" date="2014" name="Curr. Biol.">
        <title>The genome of the clonal raider ant Cerapachys biroi.</title>
        <authorList>
            <person name="Oxley P.R."/>
            <person name="Ji L."/>
            <person name="Fetter-Pruneda I."/>
            <person name="McKenzie S.K."/>
            <person name="Li C."/>
            <person name="Hu H."/>
            <person name="Zhang G."/>
            <person name="Kronauer D.J."/>
        </authorList>
    </citation>
    <scope>NUCLEOTIDE SEQUENCE [LARGE SCALE GENOMIC DNA]</scope>
</reference>
<feature type="region of interest" description="Disordered" evidence="1">
    <location>
        <begin position="1"/>
        <end position="21"/>
    </location>
</feature>
<accession>A0A026X0Q5</accession>
<evidence type="ECO:0000313" key="3">
    <source>
        <dbReference type="Proteomes" id="UP000053097"/>
    </source>
</evidence>
<feature type="compositionally biased region" description="Basic and acidic residues" evidence="1">
    <location>
        <begin position="8"/>
        <end position="21"/>
    </location>
</feature>
<gene>
    <name evidence="2" type="ORF">X777_11761</name>
</gene>
<keyword evidence="3" id="KW-1185">Reference proteome</keyword>
<dbReference type="Proteomes" id="UP000053097">
    <property type="component" value="Unassembled WGS sequence"/>
</dbReference>
<dbReference type="AlphaFoldDB" id="A0A026X0Q5"/>
<proteinExistence type="predicted"/>